<gene>
    <name evidence="2" type="ORF">EYF80_055853</name>
</gene>
<dbReference type="AlphaFoldDB" id="A0A4Z2EYE4"/>
<reference evidence="2 3" key="1">
    <citation type="submission" date="2019-03" db="EMBL/GenBank/DDBJ databases">
        <title>First draft genome of Liparis tanakae, snailfish: a comprehensive survey of snailfish specific genes.</title>
        <authorList>
            <person name="Kim W."/>
            <person name="Song I."/>
            <person name="Jeong J.-H."/>
            <person name="Kim D."/>
            <person name="Kim S."/>
            <person name="Ryu S."/>
            <person name="Song J.Y."/>
            <person name="Lee S.K."/>
        </authorList>
    </citation>
    <scope>NUCLEOTIDE SEQUENCE [LARGE SCALE GENOMIC DNA]</scope>
    <source>
        <tissue evidence="2">Muscle</tissue>
    </source>
</reference>
<name>A0A4Z2EYE4_9TELE</name>
<organism evidence="2 3">
    <name type="scientific">Liparis tanakae</name>
    <name type="common">Tanaka's snailfish</name>
    <dbReference type="NCBI Taxonomy" id="230148"/>
    <lineage>
        <taxon>Eukaryota</taxon>
        <taxon>Metazoa</taxon>
        <taxon>Chordata</taxon>
        <taxon>Craniata</taxon>
        <taxon>Vertebrata</taxon>
        <taxon>Euteleostomi</taxon>
        <taxon>Actinopterygii</taxon>
        <taxon>Neopterygii</taxon>
        <taxon>Teleostei</taxon>
        <taxon>Neoteleostei</taxon>
        <taxon>Acanthomorphata</taxon>
        <taxon>Eupercaria</taxon>
        <taxon>Perciformes</taxon>
        <taxon>Cottioidei</taxon>
        <taxon>Cottales</taxon>
        <taxon>Liparidae</taxon>
        <taxon>Liparis</taxon>
    </lineage>
</organism>
<protein>
    <submittedName>
        <fullName evidence="2">Uncharacterized protein</fullName>
    </submittedName>
</protein>
<dbReference type="EMBL" id="SRLO01002070">
    <property type="protein sequence ID" value="TNN33987.1"/>
    <property type="molecule type" value="Genomic_DNA"/>
</dbReference>
<feature type="region of interest" description="Disordered" evidence="1">
    <location>
        <begin position="1"/>
        <end position="28"/>
    </location>
</feature>
<dbReference type="Proteomes" id="UP000314294">
    <property type="component" value="Unassembled WGS sequence"/>
</dbReference>
<evidence type="ECO:0000313" key="3">
    <source>
        <dbReference type="Proteomes" id="UP000314294"/>
    </source>
</evidence>
<sequence length="69" mass="7749">MADHQLIGATRKQPSDNEDDEVEASEAPGQVMVLRYRVQESSRVGGLDVFRRFCSLKTSRTPTHCSRTP</sequence>
<evidence type="ECO:0000256" key="1">
    <source>
        <dbReference type="SAM" id="MobiDB-lite"/>
    </source>
</evidence>
<comment type="caution">
    <text evidence="2">The sequence shown here is derived from an EMBL/GenBank/DDBJ whole genome shotgun (WGS) entry which is preliminary data.</text>
</comment>
<keyword evidence="3" id="KW-1185">Reference proteome</keyword>
<evidence type="ECO:0000313" key="2">
    <source>
        <dbReference type="EMBL" id="TNN33987.1"/>
    </source>
</evidence>
<proteinExistence type="predicted"/>
<accession>A0A4Z2EYE4</accession>